<dbReference type="PANTHER" id="PTHR11078:SF3">
    <property type="entry name" value="ANTITERMINATION NUSB DOMAIN-CONTAINING PROTEIN"/>
    <property type="match status" value="1"/>
</dbReference>
<dbReference type="InterPro" id="IPR035926">
    <property type="entry name" value="NusB-like_sf"/>
</dbReference>
<dbReference type="GO" id="GO:0031564">
    <property type="term" value="P:transcription antitermination"/>
    <property type="evidence" value="ECO:0007669"/>
    <property type="project" value="UniProtKB-KW"/>
</dbReference>
<dbReference type="SUPFAM" id="SSF48013">
    <property type="entry name" value="NusB-like"/>
    <property type="match status" value="1"/>
</dbReference>
<sequence>MPSRRSRAREVALQILFEDDVNPRDTAEALTSFVQSRLKSEKMEDFCLSLILGVRRRQREIDDQLNNVAQNWTVGRMASTDRNVLRLGAYELLYTETPYRVVINEAVELAKRFGNANSAQFVNGILDKVRTGKGSVTANSQPSDKPAE</sequence>
<feature type="domain" description="NusB/RsmB/TIM44" evidence="7">
    <location>
        <begin position="7"/>
        <end position="129"/>
    </location>
</feature>
<dbReference type="GO" id="GO:0003723">
    <property type="term" value="F:RNA binding"/>
    <property type="evidence" value="ECO:0007669"/>
    <property type="project" value="UniProtKB-UniRule"/>
</dbReference>
<organism evidence="8 9">
    <name type="scientific">Aeoliella mucimassa</name>
    <dbReference type="NCBI Taxonomy" id="2527972"/>
    <lineage>
        <taxon>Bacteria</taxon>
        <taxon>Pseudomonadati</taxon>
        <taxon>Planctomycetota</taxon>
        <taxon>Planctomycetia</taxon>
        <taxon>Pirellulales</taxon>
        <taxon>Lacipirellulaceae</taxon>
        <taxon>Aeoliella</taxon>
    </lineage>
</organism>
<evidence type="ECO:0000256" key="2">
    <source>
        <dbReference type="ARBA" id="ARBA00022814"/>
    </source>
</evidence>
<evidence type="ECO:0000256" key="4">
    <source>
        <dbReference type="ARBA" id="ARBA00023015"/>
    </source>
</evidence>
<keyword evidence="2 6" id="KW-0889">Transcription antitermination</keyword>
<dbReference type="GO" id="GO:0006353">
    <property type="term" value="P:DNA-templated transcription termination"/>
    <property type="evidence" value="ECO:0007669"/>
    <property type="project" value="UniProtKB-UniRule"/>
</dbReference>
<dbReference type="RefSeq" id="WP_145247146.1">
    <property type="nucleotide sequence ID" value="NZ_CP036278.1"/>
</dbReference>
<dbReference type="PANTHER" id="PTHR11078">
    <property type="entry name" value="N UTILIZATION SUBSTANCE PROTEIN B-RELATED"/>
    <property type="match status" value="1"/>
</dbReference>
<dbReference type="GO" id="GO:0005829">
    <property type="term" value="C:cytosol"/>
    <property type="evidence" value="ECO:0007669"/>
    <property type="project" value="TreeGrafter"/>
</dbReference>
<name>A0A518ANT9_9BACT</name>
<comment type="function">
    <text evidence="6">Involved in transcription antitermination. Required for transcription of ribosomal RNA (rRNA) genes. Binds specifically to the boxA antiterminator sequence of the ribosomal RNA (rrn) operons.</text>
</comment>
<proteinExistence type="inferred from homology"/>
<dbReference type="KEGG" id="amuc:Pan181_26020"/>
<accession>A0A518ANT9</accession>
<dbReference type="HAMAP" id="MF_00073">
    <property type="entry name" value="NusB"/>
    <property type="match status" value="1"/>
</dbReference>
<comment type="similarity">
    <text evidence="1 6">Belongs to the NusB family.</text>
</comment>
<keyword evidence="5 6" id="KW-0804">Transcription</keyword>
<evidence type="ECO:0000256" key="3">
    <source>
        <dbReference type="ARBA" id="ARBA00022884"/>
    </source>
</evidence>
<evidence type="ECO:0000256" key="5">
    <source>
        <dbReference type="ARBA" id="ARBA00023163"/>
    </source>
</evidence>
<dbReference type="CDD" id="cd00619">
    <property type="entry name" value="Terminator_NusB"/>
    <property type="match status" value="1"/>
</dbReference>
<gene>
    <name evidence="6" type="primary">nusB</name>
    <name evidence="8" type="ORF">Pan181_26020</name>
</gene>
<evidence type="ECO:0000256" key="6">
    <source>
        <dbReference type="HAMAP-Rule" id="MF_00073"/>
    </source>
</evidence>
<dbReference type="Proteomes" id="UP000315750">
    <property type="component" value="Chromosome"/>
</dbReference>
<dbReference type="OrthoDB" id="9811381at2"/>
<dbReference type="Pfam" id="PF01029">
    <property type="entry name" value="NusB"/>
    <property type="match status" value="1"/>
</dbReference>
<evidence type="ECO:0000259" key="7">
    <source>
        <dbReference type="Pfam" id="PF01029"/>
    </source>
</evidence>
<evidence type="ECO:0000313" key="8">
    <source>
        <dbReference type="EMBL" id="QDU56393.1"/>
    </source>
</evidence>
<keyword evidence="9" id="KW-1185">Reference proteome</keyword>
<evidence type="ECO:0000256" key="1">
    <source>
        <dbReference type="ARBA" id="ARBA00005952"/>
    </source>
</evidence>
<protein>
    <recommendedName>
        <fullName evidence="6">Transcription antitermination protein NusB</fullName>
    </recommendedName>
    <alternativeName>
        <fullName evidence="6">Antitermination factor NusB</fullName>
    </alternativeName>
</protein>
<dbReference type="Gene3D" id="1.10.940.10">
    <property type="entry name" value="NusB-like"/>
    <property type="match status" value="1"/>
</dbReference>
<dbReference type="EMBL" id="CP036278">
    <property type="protein sequence ID" value="QDU56393.1"/>
    <property type="molecule type" value="Genomic_DNA"/>
</dbReference>
<dbReference type="NCBIfam" id="TIGR01951">
    <property type="entry name" value="nusB"/>
    <property type="match status" value="1"/>
</dbReference>
<dbReference type="InterPro" id="IPR006027">
    <property type="entry name" value="NusB_RsmB_TIM44"/>
</dbReference>
<evidence type="ECO:0000313" key="9">
    <source>
        <dbReference type="Proteomes" id="UP000315750"/>
    </source>
</evidence>
<dbReference type="InterPro" id="IPR011605">
    <property type="entry name" value="NusB_fam"/>
</dbReference>
<reference evidence="8 9" key="1">
    <citation type="submission" date="2019-02" db="EMBL/GenBank/DDBJ databases">
        <title>Deep-cultivation of Planctomycetes and their phenomic and genomic characterization uncovers novel biology.</title>
        <authorList>
            <person name="Wiegand S."/>
            <person name="Jogler M."/>
            <person name="Boedeker C."/>
            <person name="Pinto D."/>
            <person name="Vollmers J."/>
            <person name="Rivas-Marin E."/>
            <person name="Kohn T."/>
            <person name="Peeters S.H."/>
            <person name="Heuer A."/>
            <person name="Rast P."/>
            <person name="Oberbeckmann S."/>
            <person name="Bunk B."/>
            <person name="Jeske O."/>
            <person name="Meyerdierks A."/>
            <person name="Storesund J.E."/>
            <person name="Kallscheuer N."/>
            <person name="Luecker S."/>
            <person name="Lage O.M."/>
            <person name="Pohl T."/>
            <person name="Merkel B.J."/>
            <person name="Hornburger P."/>
            <person name="Mueller R.-W."/>
            <person name="Bruemmer F."/>
            <person name="Labrenz M."/>
            <person name="Spormann A.M."/>
            <person name="Op den Camp H."/>
            <person name="Overmann J."/>
            <person name="Amann R."/>
            <person name="Jetten M.S.M."/>
            <person name="Mascher T."/>
            <person name="Medema M.H."/>
            <person name="Devos D.P."/>
            <person name="Kaster A.-K."/>
            <person name="Ovreas L."/>
            <person name="Rohde M."/>
            <person name="Galperin M.Y."/>
            <person name="Jogler C."/>
        </authorList>
    </citation>
    <scope>NUCLEOTIDE SEQUENCE [LARGE SCALE GENOMIC DNA]</scope>
    <source>
        <strain evidence="8 9">Pan181</strain>
    </source>
</reference>
<keyword evidence="4 6" id="KW-0805">Transcription regulation</keyword>
<dbReference type="AlphaFoldDB" id="A0A518ANT9"/>
<keyword evidence="3 6" id="KW-0694">RNA-binding</keyword>